<proteinExistence type="predicted"/>
<protein>
    <submittedName>
        <fullName evidence="1">Uncharacterized protein</fullName>
    </submittedName>
</protein>
<keyword evidence="2" id="KW-1185">Reference proteome</keyword>
<sequence>MLVGTVLLQHEFNSWKTTPLWKEKLQHLEKTFTEKAIKITSYIYEDDKKNKKNNAKNEKKEADDNTHAERLLLNHGYLREAIYTENTTYLESDTVKKILTKSFYGTESVHGKTV</sequence>
<dbReference type="EMBL" id="UYJE01010074">
    <property type="protein sequence ID" value="VDI79427.1"/>
    <property type="molecule type" value="Genomic_DNA"/>
</dbReference>
<gene>
    <name evidence="1" type="ORF">MGAL_10B025438</name>
</gene>
<dbReference type="AlphaFoldDB" id="A0A8B6HHH7"/>
<evidence type="ECO:0000313" key="2">
    <source>
        <dbReference type="Proteomes" id="UP000596742"/>
    </source>
</evidence>
<accession>A0A8B6HHH7</accession>
<evidence type="ECO:0000313" key="1">
    <source>
        <dbReference type="EMBL" id="VDI79427.1"/>
    </source>
</evidence>
<name>A0A8B6HHH7_MYTGA</name>
<reference evidence="1" key="1">
    <citation type="submission" date="2018-11" db="EMBL/GenBank/DDBJ databases">
        <authorList>
            <person name="Alioto T."/>
            <person name="Alioto T."/>
        </authorList>
    </citation>
    <scope>NUCLEOTIDE SEQUENCE</scope>
</reference>
<dbReference type="OrthoDB" id="10469476at2759"/>
<organism evidence="1 2">
    <name type="scientific">Mytilus galloprovincialis</name>
    <name type="common">Mediterranean mussel</name>
    <dbReference type="NCBI Taxonomy" id="29158"/>
    <lineage>
        <taxon>Eukaryota</taxon>
        <taxon>Metazoa</taxon>
        <taxon>Spiralia</taxon>
        <taxon>Lophotrochozoa</taxon>
        <taxon>Mollusca</taxon>
        <taxon>Bivalvia</taxon>
        <taxon>Autobranchia</taxon>
        <taxon>Pteriomorphia</taxon>
        <taxon>Mytilida</taxon>
        <taxon>Mytiloidea</taxon>
        <taxon>Mytilidae</taxon>
        <taxon>Mytilinae</taxon>
        <taxon>Mytilus</taxon>
    </lineage>
</organism>
<dbReference type="Proteomes" id="UP000596742">
    <property type="component" value="Unassembled WGS sequence"/>
</dbReference>
<comment type="caution">
    <text evidence="1">The sequence shown here is derived from an EMBL/GenBank/DDBJ whole genome shotgun (WGS) entry which is preliminary data.</text>
</comment>